<comment type="subunit">
    <text evidence="2">The complex is composed of two ATP-binding proteins (LsrA), two transmembrane proteins (LsrC and LsrD) and a solute-binding protein (LsrB).</text>
</comment>
<feature type="transmembrane region" description="Helical" evidence="12">
    <location>
        <begin position="151"/>
        <end position="171"/>
    </location>
</feature>
<keyword evidence="14" id="KW-1185">Reference proteome</keyword>
<evidence type="ECO:0000313" key="13">
    <source>
        <dbReference type="EMBL" id="AQZ49640.1"/>
    </source>
</evidence>
<dbReference type="EMBL" id="CP020330">
    <property type="protein sequence ID" value="AQZ49640.1"/>
    <property type="molecule type" value="Genomic_DNA"/>
</dbReference>
<gene>
    <name evidence="13" type="primary">rbsC_1</name>
    <name evidence="13" type="ORF">Mame_00257</name>
</gene>
<evidence type="ECO:0000256" key="4">
    <source>
        <dbReference type="ARBA" id="ARBA00022475"/>
    </source>
</evidence>
<name>A0A1U9YW83_9HYPH</name>
<feature type="transmembrane region" description="Helical" evidence="12">
    <location>
        <begin position="73"/>
        <end position="91"/>
    </location>
</feature>
<feature type="compositionally biased region" description="Polar residues" evidence="11">
    <location>
        <begin position="15"/>
        <end position="24"/>
    </location>
</feature>
<dbReference type="InterPro" id="IPR001851">
    <property type="entry name" value="ABC_transp_permease"/>
</dbReference>
<dbReference type="PANTHER" id="PTHR32196:SF29">
    <property type="entry name" value="AUTOINDUCER 2 IMPORT SYSTEM PERMEASE PROTEIN LSRC"/>
    <property type="match status" value="1"/>
</dbReference>
<feature type="region of interest" description="Disordered" evidence="11">
    <location>
        <begin position="1"/>
        <end position="32"/>
    </location>
</feature>
<comment type="subcellular location">
    <subcellularLocation>
        <location evidence="1">Cell membrane</location>
        <topology evidence="1">Multi-pass membrane protein</topology>
    </subcellularLocation>
</comment>
<keyword evidence="5" id="KW-0997">Cell inner membrane</keyword>
<accession>A0A1U9YW83</accession>
<dbReference type="GO" id="GO:0005886">
    <property type="term" value="C:plasma membrane"/>
    <property type="evidence" value="ECO:0007669"/>
    <property type="project" value="UniProtKB-SubCell"/>
</dbReference>
<dbReference type="GO" id="GO:0022857">
    <property type="term" value="F:transmembrane transporter activity"/>
    <property type="evidence" value="ECO:0007669"/>
    <property type="project" value="InterPro"/>
</dbReference>
<dbReference type="AlphaFoldDB" id="A0A1U9YW83"/>
<protein>
    <recommendedName>
        <fullName evidence="10">Autoinducer 2 import system permease protein LsrC</fullName>
    </recommendedName>
</protein>
<evidence type="ECO:0000256" key="7">
    <source>
        <dbReference type="ARBA" id="ARBA00022989"/>
    </source>
</evidence>
<dbReference type="PANTHER" id="PTHR32196">
    <property type="entry name" value="ABC TRANSPORTER PERMEASE PROTEIN YPHD-RELATED-RELATED"/>
    <property type="match status" value="1"/>
</dbReference>
<evidence type="ECO:0000256" key="8">
    <source>
        <dbReference type="ARBA" id="ARBA00023136"/>
    </source>
</evidence>
<reference evidence="13 14" key="1">
    <citation type="submission" date="2017-03" db="EMBL/GenBank/DDBJ databases">
        <title>Foreign affairs: Plasmid Transfer between Roseobacters and Rhizobia.</title>
        <authorList>
            <person name="Bartling P."/>
            <person name="Bunk B."/>
            <person name="Overmann J."/>
            <person name="Brinkmann H."/>
            <person name="Petersen J."/>
        </authorList>
    </citation>
    <scope>NUCLEOTIDE SEQUENCE [LARGE SCALE GENOMIC DNA]</scope>
    <source>
        <strain evidence="13 14">MACL11</strain>
    </source>
</reference>
<evidence type="ECO:0000256" key="2">
    <source>
        <dbReference type="ARBA" id="ARBA00011262"/>
    </source>
</evidence>
<keyword evidence="6 12" id="KW-0812">Transmembrane</keyword>
<proteinExistence type="predicted"/>
<dbReference type="eggNOG" id="COG1172">
    <property type="taxonomic scope" value="Bacteria"/>
</dbReference>
<evidence type="ECO:0000256" key="1">
    <source>
        <dbReference type="ARBA" id="ARBA00004651"/>
    </source>
</evidence>
<evidence type="ECO:0000256" key="9">
    <source>
        <dbReference type="ARBA" id="ARBA00025439"/>
    </source>
</evidence>
<keyword evidence="4" id="KW-1003">Cell membrane</keyword>
<sequence>MPARTSNSDEDKMTETSVMSSYRPTSRAGRGGKGRVPVIQMQFAAIWIALAILVALCALFLPRSISGTSVTSILPFASFLAIAAMGQALVLMARGIDLSVPAIVTLSSTVLLGTSGGAEGSAVIGTALALAFAMMVGLVNGVLVAWLKLNALIVTLATGAIVAGLTLWYRGSLPAEAGVPTVLAEFGEARFLGLNTTIWITIALTLVLTVLLRRTQLGRRFEAVGANPRAAYATGVEIRRYQAGAFVAASLLYGIVGVLLSAFIRNPTLDVGNPYLLAPIAAAVLGGTAISGGIGSMIAVAGAALFLTQLGQALKVLGLETSWQMMFQGVAIALGMFLSEVQTRKRRGG</sequence>
<dbReference type="Proteomes" id="UP000191135">
    <property type="component" value="Chromosome"/>
</dbReference>
<feature type="transmembrane region" description="Helical" evidence="12">
    <location>
        <begin position="243"/>
        <end position="264"/>
    </location>
</feature>
<organism evidence="13 14">
    <name type="scientific">Martelella mediterranea DSM 17316</name>
    <dbReference type="NCBI Taxonomy" id="1122214"/>
    <lineage>
        <taxon>Bacteria</taxon>
        <taxon>Pseudomonadati</taxon>
        <taxon>Pseudomonadota</taxon>
        <taxon>Alphaproteobacteria</taxon>
        <taxon>Hyphomicrobiales</taxon>
        <taxon>Aurantimonadaceae</taxon>
        <taxon>Martelella</taxon>
    </lineage>
</organism>
<dbReference type="Pfam" id="PF02653">
    <property type="entry name" value="BPD_transp_2"/>
    <property type="match status" value="1"/>
</dbReference>
<feature type="transmembrane region" description="Helical" evidence="12">
    <location>
        <begin position="191"/>
        <end position="212"/>
    </location>
</feature>
<dbReference type="STRING" id="1122214.Mame_00257"/>
<keyword evidence="7 12" id="KW-1133">Transmembrane helix</keyword>
<feature type="transmembrane region" description="Helical" evidence="12">
    <location>
        <begin position="122"/>
        <end position="144"/>
    </location>
</feature>
<evidence type="ECO:0000256" key="5">
    <source>
        <dbReference type="ARBA" id="ARBA00022519"/>
    </source>
</evidence>
<keyword evidence="8 12" id="KW-0472">Membrane</keyword>
<comment type="function">
    <text evidence="9">Part of the ABC transporter complex LsrABCD involved in autoinducer 2 (AI-2) import. Probably responsible for the translocation of the substrate across the membrane.</text>
</comment>
<dbReference type="KEGG" id="mmed:Mame_00257"/>
<evidence type="ECO:0000313" key="14">
    <source>
        <dbReference type="Proteomes" id="UP000191135"/>
    </source>
</evidence>
<feature type="transmembrane region" description="Helical" evidence="12">
    <location>
        <begin position="98"/>
        <end position="116"/>
    </location>
</feature>
<evidence type="ECO:0000256" key="11">
    <source>
        <dbReference type="SAM" id="MobiDB-lite"/>
    </source>
</evidence>
<dbReference type="CDD" id="cd06579">
    <property type="entry name" value="TM_PBP1_transp_AraH_like"/>
    <property type="match status" value="1"/>
</dbReference>
<evidence type="ECO:0000256" key="12">
    <source>
        <dbReference type="SAM" id="Phobius"/>
    </source>
</evidence>
<feature type="transmembrane region" description="Helical" evidence="12">
    <location>
        <begin position="43"/>
        <end position="61"/>
    </location>
</feature>
<keyword evidence="3" id="KW-0813">Transport</keyword>
<evidence type="ECO:0000256" key="3">
    <source>
        <dbReference type="ARBA" id="ARBA00022448"/>
    </source>
</evidence>
<evidence type="ECO:0000256" key="6">
    <source>
        <dbReference type="ARBA" id="ARBA00022692"/>
    </source>
</evidence>
<evidence type="ECO:0000256" key="10">
    <source>
        <dbReference type="ARBA" id="ARBA00039382"/>
    </source>
</evidence>
<feature type="transmembrane region" description="Helical" evidence="12">
    <location>
        <begin position="276"/>
        <end position="307"/>
    </location>
</feature>